<dbReference type="Proteomes" id="UP000673394">
    <property type="component" value="Unassembled WGS sequence"/>
</dbReference>
<protein>
    <recommendedName>
        <fullName evidence="1">GxGYxYP putative glycoside hydrolase second N-terminal domain-containing protein</fullName>
    </recommendedName>
</protein>
<evidence type="ECO:0000313" key="3">
    <source>
        <dbReference type="Proteomes" id="UP000673394"/>
    </source>
</evidence>
<evidence type="ECO:0000313" key="2">
    <source>
        <dbReference type="EMBL" id="MBP3965600.1"/>
    </source>
</evidence>
<dbReference type="RefSeq" id="WP_210662136.1">
    <property type="nucleotide sequence ID" value="NZ_JAGKSP010000011.1"/>
</dbReference>
<evidence type="ECO:0000259" key="1">
    <source>
        <dbReference type="Pfam" id="PF20957"/>
    </source>
</evidence>
<keyword evidence="3" id="KW-1185">Reference proteome</keyword>
<dbReference type="InterPro" id="IPR048310">
    <property type="entry name" value="GxGYxYP_N_2nd"/>
</dbReference>
<reference evidence="2 3" key="1">
    <citation type="submission" date="2021-04" db="EMBL/GenBank/DDBJ databases">
        <title>Paenibacillus sp. DLE-14 whole genome sequence.</title>
        <authorList>
            <person name="Ham Y.J."/>
        </authorList>
    </citation>
    <scope>NUCLEOTIDE SEQUENCE [LARGE SCALE GENOMIC DNA]</scope>
    <source>
        <strain evidence="2 3">DLE-14</strain>
    </source>
</reference>
<dbReference type="Pfam" id="PF20957">
    <property type="entry name" value="GxGYxYP_N_2nd"/>
    <property type="match status" value="1"/>
</dbReference>
<dbReference type="EMBL" id="JAGKSP010000011">
    <property type="protein sequence ID" value="MBP3965600.1"/>
    <property type="molecule type" value="Genomic_DNA"/>
</dbReference>
<accession>A0ABS5CIB3</accession>
<proteinExistence type="predicted"/>
<name>A0ABS5CIB3_9BACL</name>
<feature type="domain" description="GxGYxYP putative glycoside hydrolase second N-terminal" evidence="1">
    <location>
        <begin position="2"/>
        <end position="37"/>
    </location>
</feature>
<sequence length="101" mass="11306">MTVATSLAGIEHAIAVDATLIDKAKQIGLKQIQDGSDKNDSRMFNEYGTKSCMYNSASTEDCSAIMNAISSWMHRDLAHVKVISLEKLFQRVNRDLKREDK</sequence>
<gene>
    <name evidence="2" type="ORF">I8J30_23065</name>
</gene>
<comment type="caution">
    <text evidence="2">The sequence shown here is derived from an EMBL/GenBank/DDBJ whole genome shotgun (WGS) entry which is preliminary data.</text>
</comment>
<organism evidence="2 3">
    <name type="scientific">Paenibacillus lignilyticus</name>
    <dbReference type="NCBI Taxonomy" id="1172615"/>
    <lineage>
        <taxon>Bacteria</taxon>
        <taxon>Bacillati</taxon>
        <taxon>Bacillota</taxon>
        <taxon>Bacilli</taxon>
        <taxon>Bacillales</taxon>
        <taxon>Paenibacillaceae</taxon>
        <taxon>Paenibacillus</taxon>
    </lineage>
</organism>